<dbReference type="EMBL" id="VSSQ01043710">
    <property type="protein sequence ID" value="MPM97425.1"/>
    <property type="molecule type" value="Genomic_DNA"/>
</dbReference>
<name>A0A645E7G1_9ZZZZ</name>
<proteinExistence type="predicted"/>
<reference evidence="1" key="1">
    <citation type="submission" date="2019-08" db="EMBL/GenBank/DDBJ databases">
        <authorList>
            <person name="Kucharzyk K."/>
            <person name="Murdoch R.W."/>
            <person name="Higgins S."/>
            <person name="Loffler F."/>
        </authorList>
    </citation>
    <scope>NUCLEOTIDE SEQUENCE</scope>
</reference>
<organism evidence="1">
    <name type="scientific">bioreactor metagenome</name>
    <dbReference type="NCBI Taxonomy" id="1076179"/>
    <lineage>
        <taxon>unclassified sequences</taxon>
        <taxon>metagenomes</taxon>
        <taxon>ecological metagenomes</taxon>
    </lineage>
</organism>
<dbReference type="AlphaFoldDB" id="A0A645E7G1"/>
<sequence length="114" mass="12907">MSLFPPLAVNLIGLRIEIVAVHHDHPELLSEQFKQESLRLEEFGEDHRFSLAGAESLFESAKQCLCLPDTGGLIRQPAQFMQFVDFGFDLGQFLGGKRMTPRLQEFPQVVGWYG</sequence>
<gene>
    <name evidence="1" type="ORF">SDC9_144598</name>
</gene>
<evidence type="ECO:0000313" key="1">
    <source>
        <dbReference type="EMBL" id="MPM97425.1"/>
    </source>
</evidence>
<protein>
    <submittedName>
        <fullName evidence="1">Uncharacterized protein</fullName>
    </submittedName>
</protein>
<comment type="caution">
    <text evidence="1">The sequence shown here is derived from an EMBL/GenBank/DDBJ whole genome shotgun (WGS) entry which is preliminary data.</text>
</comment>
<accession>A0A645E7G1</accession>